<gene>
    <name evidence="3" type="ORF">CANTADRAFT_24840</name>
</gene>
<dbReference type="CDD" id="cd00009">
    <property type="entry name" value="AAA"/>
    <property type="match status" value="1"/>
</dbReference>
<dbReference type="STRING" id="984487.A0A1E4SS68"/>
<organism evidence="3 4">
    <name type="scientific">Suhomyces tanzawaensis NRRL Y-17324</name>
    <dbReference type="NCBI Taxonomy" id="984487"/>
    <lineage>
        <taxon>Eukaryota</taxon>
        <taxon>Fungi</taxon>
        <taxon>Dikarya</taxon>
        <taxon>Ascomycota</taxon>
        <taxon>Saccharomycotina</taxon>
        <taxon>Pichiomycetes</taxon>
        <taxon>Debaryomycetaceae</taxon>
        <taxon>Suhomyces</taxon>
    </lineage>
</organism>
<dbReference type="GeneID" id="30981370"/>
<dbReference type="InterPro" id="IPR003593">
    <property type="entry name" value="AAA+_ATPase"/>
</dbReference>
<reference evidence="4" key="1">
    <citation type="submission" date="2016-05" db="EMBL/GenBank/DDBJ databases">
        <title>Comparative genomics of biotechnologically important yeasts.</title>
        <authorList>
            <consortium name="DOE Joint Genome Institute"/>
            <person name="Riley R."/>
            <person name="Haridas S."/>
            <person name="Wolfe K.H."/>
            <person name="Lopes M.R."/>
            <person name="Hittinger C.T."/>
            <person name="Goker M."/>
            <person name="Salamov A."/>
            <person name="Wisecaver J."/>
            <person name="Long T.M."/>
            <person name="Aerts A.L."/>
            <person name="Barry K."/>
            <person name="Choi C."/>
            <person name="Clum A."/>
            <person name="Coughlan A.Y."/>
            <person name="Deshpande S."/>
            <person name="Douglass A.P."/>
            <person name="Hanson S.J."/>
            <person name="Klenk H.-P."/>
            <person name="Labutti K."/>
            <person name="Lapidus A."/>
            <person name="Lindquist E."/>
            <person name="Lipzen A."/>
            <person name="Meier-Kolthoff J.P."/>
            <person name="Ohm R.A."/>
            <person name="Otillar R.P."/>
            <person name="Pangilinan J."/>
            <person name="Peng Y."/>
            <person name="Rokas A."/>
            <person name="Rosa C.A."/>
            <person name="Scheuner C."/>
            <person name="Sibirny A.A."/>
            <person name="Slot J.C."/>
            <person name="Stielow J.B."/>
            <person name="Sun H."/>
            <person name="Kurtzman C.P."/>
            <person name="Blackwell M."/>
            <person name="Grigoriev I.V."/>
            <person name="Jeffries T.W."/>
        </authorList>
    </citation>
    <scope>NUCLEOTIDE SEQUENCE [LARGE SCALE GENOMIC DNA]</scope>
    <source>
        <strain evidence="4">NRRL Y-17324</strain>
    </source>
</reference>
<dbReference type="EMBL" id="KV453909">
    <property type="protein sequence ID" value="ODV82242.1"/>
    <property type="molecule type" value="Genomic_DNA"/>
</dbReference>
<dbReference type="GO" id="GO:0008047">
    <property type="term" value="F:enzyme activator activity"/>
    <property type="evidence" value="ECO:0007669"/>
    <property type="project" value="TreeGrafter"/>
</dbReference>
<dbReference type="GO" id="GO:0016887">
    <property type="term" value="F:ATP hydrolysis activity"/>
    <property type="evidence" value="ECO:0007669"/>
    <property type="project" value="InterPro"/>
</dbReference>
<dbReference type="Pfam" id="PF00004">
    <property type="entry name" value="AAA"/>
    <property type="match status" value="1"/>
</dbReference>
<accession>A0A1E4SS68</accession>
<sequence>MLLYGPPGVGKTTIASIIAAEAGYVFVELSATDSTVSDLKELLKVIKAENSSRSNKQELLKVVVFIDEIHRFSKIQQDFLLPFVEEGSFVFIGATTVSPKSRIRRAILSRSQLFELYPLTKSETEEVLHRAIRFENMQRRERGQPILSYDDKCIDLLLDKSGDTRMAVNLIEFISSMHADEKNESRIEATKSTHGADELESSNFQEGEINLKEEDLIESIKSIRVIGSGMADIKNQELFDQFFEALRTPLNSRWSLPAKFPTREHESPSIAELVESSSRSDGNKERVSEKSFTEFLKTSKFDTEDKEIEYLLQMQVSDDSDVEEWDEGCLSSEPATLNDLSLQDYKLVSSLFYLNKLLQAGESPTYIGKQLVLFAVSFVEADAMMLRKILSHLSVLLNTNMDVTIVLSQCVGWIVSQKMLTQPQWEHFNMCKEYFRSDSKHAGLSIANEIEIEYDSHTIDTLMRDPKEDTSTDVGPEYEIKFIDGSDQGFELGEGFDLEEEINLGTSLET</sequence>
<dbReference type="Gene3D" id="3.40.50.300">
    <property type="entry name" value="P-loop containing nucleotide triphosphate hydrolases"/>
    <property type="match status" value="1"/>
</dbReference>
<dbReference type="Proteomes" id="UP000094285">
    <property type="component" value="Unassembled WGS sequence"/>
</dbReference>
<dbReference type="GO" id="GO:0017116">
    <property type="term" value="F:single-stranded DNA helicase activity"/>
    <property type="evidence" value="ECO:0007669"/>
    <property type="project" value="TreeGrafter"/>
</dbReference>
<evidence type="ECO:0000256" key="1">
    <source>
        <dbReference type="SAM" id="MobiDB-lite"/>
    </source>
</evidence>
<dbReference type="PANTHER" id="PTHR13779:SF7">
    <property type="entry name" value="ATPASE WRNIP1"/>
    <property type="match status" value="1"/>
</dbReference>
<dbReference type="AlphaFoldDB" id="A0A1E4SS68"/>
<dbReference type="GO" id="GO:0005524">
    <property type="term" value="F:ATP binding"/>
    <property type="evidence" value="ECO:0007669"/>
    <property type="project" value="InterPro"/>
</dbReference>
<proteinExistence type="predicted"/>
<evidence type="ECO:0000313" key="4">
    <source>
        <dbReference type="Proteomes" id="UP000094285"/>
    </source>
</evidence>
<dbReference type="SUPFAM" id="SSF52540">
    <property type="entry name" value="P-loop containing nucleoside triphosphate hydrolases"/>
    <property type="match status" value="1"/>
</dbReference>
<dbReference type="CDD" id="cd18139">
    <property type="entry name" value="HLD_clamp_RarA"/>
    <property type="match status" value="1"/>
</dbReference>
<dbReference type="InterPro" id="IPR003959">
    <property type="entry name" value="ATPase_AAA_core"/>
</dbReference>
<keyword evidence="3" id="KW-0378">Hydrolase</keyword>
<feature type="region of interest" description="Disordered" evidence="1">
    <location>
        <begin position="182"/>
        <end position="205"/>
    </location>
</feature>
<feature type="region of interest" description="Disordered" evidence="1">
    <location>
        <begin position="265"/>
        <end position="285"/>
    </location>
</feature>
<dbReference type="InterPro" id="IPR027417">
    <property type="entry name" value="P-loop_NTPase"/>
</dbReference>
<dbReference type="RefSeq" id="XP_020067364.1">
    <property type="nucleotide sequence ID" value="XM_020207233.1"/>
</dbReference>
<dbReference type="InterPro" id="IPR051314">
    <property type="entry name" value="AAA_ATPase_RarA/MGS1/WRNIP1"/>
</dbReference>
<evidence type="ECO:0000313" key="3">
    <source>
        <dbReference type="EMBL" id="ODV82242.1"/>
    </source>
</evidence>
<protein>
    <submittedName>
        <fullName evidence="3">p-loop containing nucleoside triphosphate hydrolase protein</fullName>
    </submittedName>
</protein>
<dbReference type="PANTHER" id="PTHR13779">
    <property type="entry name" value="WERNER HELICASE-INTERACTING PROTEIN 1 FAMILY MEMBER"/>
    <property type="match status" value="1"/>
</dbReference>
<evidence type="ECO:0000259" key="2">
    <source>
        <dbReference type="SMART" id="SM00382"/>
    </source>
</evidence>
<dbReference type="OrthoDB" id="10265467at2759"/>
<dbReference type="GO" id="GO:0005634">
    <property type="term" value="C:nucleus"/>
    <property type="evidence" value="ECO:0007669"/>
    <property type="project" value="TreeGrafter"/>
</dbReference>
<feature type="domain" description="AAA+ ATPase" evidence="2">
    <location>
        <begin position="1"/>
        <end position="118"/>
    </location>
</feature>
<dbReference type="SMART" id="SM00382">
    <property type="entry name" value="AAA"/>
    <property type="match status" value="1"/>
</dbReference>
<keyword evidence="4" id="KW-1185">Reference proteome</keyword>
<dbReference type="GO" id="GO:0000731">
    <property type="term" value="P:DNA synthesis involved in DNA repair"/>
    <property type="evidence" value="ECO:0007669"/>
    <property type="project" value="TreeGrafter"/>
</dbReference>
<dbReference type="GO" id="GO:0006261">
    <property type="term" value="P:DNA-templated DNA replication"/>
    <property type="evidence" value="ECO:0007669"/>
    <property type="project" value="TreeGrafter"/>
</dbReference>
<feature type="compositionally biased region" description="Basic and acidic residues" evidence="1">
    <location>
        <begin position="182"/>
        <end position="197"/>
    </location>
</feature>
<name>A0A1E4SS68_9ASCO</name>